<dbReference type="InterPro" id="IPR029063">
    <property type="entry name" value="SAM-dependent_MTases_sf"/>
</dbReference>
<dbReference type="CDD" id="cd02440">
    <property type="entry name" value="AdoMet_MTases"/>
    <property type="match status" value="1"/>
</dbReference>
<feature type="transmembrane region" description="Helical" evidence="1">
    <location>
        <begin position="155"/>
        <end position="172"/>
    </location>
</feature>
<dbReference type="InterPro" id="IPR013216">
    <property type="entry name" value="Methyltransf_11"/>
</dbReference>
<dbReference type="GO" id="GO:0008757">
    <property type="term" value="F:S-adenosylmethionine-dependent methyltransferase activity"/>
    <property type="evidence" value="ECO:0007669"/>
    <property type="project" value="InterPro"/>
</dbReference>
<dbReference type="Gene3D" id="3.40.50.150">
    <property type="entry name" value="Vaccinia Virus protein VP39"/>
    <property type="match status" value="1"/>
</dbReference>
<organism evidence="3 4">
    <name type="scientific">Methylomonas methanica</name>
    <dbReference type="NCBI Taxonomy" id="421"/>
    <lineage>
        <taxon>Bacteria</taxon>
        <taxon>Pseudomonadati</taxon>
        <taxon>Pseudomonadota</taxon>
        <taxon>Gammaproteobacteria</taxon>
        <taxon>Methylococcales</taxon>
        <taxon>Methylococcaceae</taxon>
        <taxon>Methylomonas</taxon>
    </lineage>
</organism>
<dbReference type="Pfam" id="PF08241">
    <property type="entry name" value="Methyltransf_11"/>
    <property type="match status" value="1"/>
</dbReference>
<comment type="caution">
    <text evidence="3">The sequence shown here is derived from an EMBL/GenBank/DDBJ whole genome shotgun (WGS) entry which is preliminary data.</text>
</comment>
<protein>
    <recommendedName>
        <fullName evidence="2">Methyltransferase type 11 domain-containing protein</fullName>
    </recommendedName>
</protein>
<dbReference type="SUPFAM" id="SSF53335">
    <property type="entry name" value="S-adenosyl-L-methionine-dependent methyltransferases"/>
    <property type="match status" value="1"/>
</dbReference>
<reference evidence="3 4" key="1">
    <citation type="submission" date="2016-03" db="EMBL/GenBank/DDBJ databases">
        <authorList>
            <person name="Ploux O."/>
        </authorList>
    </citation>
    <scope>NUCLEOTIDE SEQUENCE [LARGE SCALE GENOMIC DNA]</scope>
    <source>
        <strain evidence="3 4">R-45363</strain>
    </source>
</reference>
<sequence>MLTQSKNKTAEYIKSIGSDKTVLDVGCFNKWPRQLLPENCNYIGLDYFETATDWYGSVPDVFGDACHLPIQTSAIDVVLLLDVLEHLPSAEDALCEISRVLRPGGSLIVQIPFLYPLHDEPRDYSRLTHYGFAALANKHGLDIERCNAQGVPIETAALLTNIAITKVVFGWIAQKKPAVIFSVLAPIIILLVNLFAKGINGISQQDDFMPYSYQLVAKKRFQ</sequence>
<keyword evidence="1" id="KW-1133">Transmembrane helix</keyword>
<dbReference type="Proteomes" id="UP000078090">
    <property type="component" value="Unassembled WGS sequence"/>
</dbReference>
<dbReference type="EMBL" id="LUUG01000049">
    <property type="protein sequence ID" value="OAI07956.1"/>
    <property type="molecule type" value="Genomic_DNA"/>
</dbReference>
<evidence type="ECO:0000313" key="3">
    <source>
        <dbReference type="EMBL" id="OAI07956.1"/>
    </source>
</evidence>
<gene>
    <name evidence="3" type="ORF">A1332_00755</name>
</gene>
<evidence type="ECO:0000259" key="2">
    <source>
        <dbReference type="Pfam" id="PF08241"/>
    </source>
</evidence>
<feature type="transmembrane region" description="Helical" evidence="1">
    <location>
        <begin position="178"/>
        <end position="196"/>
    </location>
</feature>
<evidence type="ECO:0000313" key="4">
    <source>
        <dbReference type="Proteomes" id="UP000078090"/>
    </source>
</evidence>
<accession>A0A177MQ88</accession>
<keyword evidence="1" id="KW-0812">Transmembrane</keyword>
<dbReference type="AlphaFoldDB" id="A0A177MQ88"/>
<keyword evidence="1" id="KW-0472">Membrane</keyword>
<evidence type="ECO:0000256" key="1">
    <source>
        <dbReference type="SAM" id="Phobius"/>
    </source>
</evidence>
<proteinExistence type="predicted"/>
<name>A0A177MQ88_METMH</name>
<feature type="domain" description="Methyltransferase type 11" evidence="2">
    <location>
        <begin position="23"/>
        <end position="109"/>
    </location>
</feature>